<gene>
    <name evidence="1" type="ORF">OXX778_LOCUS16373</name>
</gene>
<accession>A0A814GT44</accession>
<dbReference type="Proteomes" id="UP000663879">
    <property type="component" value="Unassembled WGS sequence"/>
</dbReference>
<protein>
    <submittedName>
        <fullName evidence="1">Uncharacterized protein</fullName>
    </submittedName>
</protein>
<evidence type="ECO:0000313" key="2">
    <source>
        <dbReference type="Proteomes" id="UP000663879"/>
    </source>
</evidence>
<dbReference type="AlphaFoldDB" id="A0A814GT44"/>
<sequence>MNIDESIQSVIRSTIGDQSPREFKPSADKTSKAGVVWNKLNIGSSKKVRNKINFSRKTGYTRFASTKIDETALSVFRCLFDDSMINTKLMSKNKFAKVMKFLRFDEKSTRKTRRSNDKFCLI</sequence>
<organism evidence="1 2">
    <name type="scientific">Brachionus calyciflorus</name>
    <dbReference type="NCBI Taxonomy" id="104777"/>
    <lineage>
        <taxon>Eukaryota</taxon>
        <taxon>Metazoa</taxon>
        <taxon>Spiralia</taxon>
        <taxon>Gnathifera</taxon>
        <taxon>Rotifera</taxon>
        <taxon>Eurotatoria</taxon>
        <taxon>Monogononta</taxon>
        <taxon>Pseudotrocha</taxon>
        <taxon>Ploima</taxon>
        <taxon>Brachionidae</taxon>
        <taxon>Brachionus</taxon>
    </lineage>
</organism>
<proteinExistence type="predicted"/>
<name>A0A814GT44_9BILA</name>
<dbReference type="OrthoDB" id="10487056at2759"/>
<keyword evidence="2" id="KW-1185">Reference proteome</keyword>
<dbReference type="EMBL" id="CAJNOC010003853">
    <property type="protein sequence ID" value="CAF1000359.1"/>
    <property type="molecule type" value="Genomic_DNA"/>
</dbReference>
<reference evidence="1" key="1">
    <citation type="submission" date="2021-02" db="EMBL/GenBank/DDBJ databases">
        <authorList>
            <person name="Nowell W R."/>
        </authorList>
    </citation>
    <scope>NUCLEOTIDE SEQUENCE</scope>
    <source>
        <strain evidence="1">Ploen Becks lab</strain>
    </source>
</reference>
<evidence type="ECO:0000313" key="1">
    <source>
        <dbReference type="EMBL" id="CAF1000359.1"/>
    </source>
</evidence>
<comment type="caution">
    <text evidence="1">The sequence shown here is derived from an EMBL/GenBank/DDBJ whole genome shotgun (WGS) entry which is preliminary data.</text>
</comment>